<proteinExistence type="predicted"/>
<keyword evidence="2" id="KW-0472">Membrane</keyword>
<organism evidence="3 4">
    <name type="scientific">Epicoccum nigrum</name>
    <name type="common">Soil fungus</name>
    <name type="synonym">Epicoccum purpurascens</name>
    <dbReference type="NCBI Taxonomy" id="105696"/>
    <lineage>
        <taxon>Eukaryota</taxon>
        <taxon>Fungi</taxon>
        <taxon>Dikarya</taxon>
        <taxon>Ascomycota</taxon>
        <taxon>Pezizomycotina</taxon>
        <taxon>Dothideomycetes</taxon>
        <taxon>Pleosporomycetidae</taxon>
        <taxon>Pleosporales</taxon>
        <taxon>Pleosporineae</taxon>
        <taxon>Didymellaceae</taxon>
        <taxon>Epicoccum</taxon>
    </lineage>
</organism>
<dbReference type="STRING" id="105696.A0A1Y2LJZ4"/>
<keyword evidence="2" id="KW-0812">Transmembrane</keyword>
<accession>A0A1Y2LJZ4</accession>
<evidence type="ECO:0000256" key="1">
    <source>
        <dbReference type="SAM" id="MobiDB-lite"/>
    </source>
</evidence>
<gene>
    <name evidence="3" type="ORF">B5807_11182</name>
</gene>
<evidence type="ECO:0000313" key="3">
    <source>
        <dbReference type="EMBL" id="OSS44060.1"/>
    </source>
</evidence>
<evidence type="ECO:0008006" key="5">
    <source>
        <dbReference type="Google" id="ProtNLM"/>
    </source>
</evidence>
<dbReference type="PANTHER" id="PTHR33604:SF3">
    <property type="entry name" value="OSJNBA0004B13.7 PROTEIN"/>
    <property type="match status" value="1"/>
</dbReference>
<dbReference type="Proteomes" id="UP000193240">
    <property type="component" value="Unassembled WGS sequence"/>
</dbReference>
<keyword evidence="2" id="KW-1133">Transmembrane helix</keyword>
<evidence type="ECO:0000313" key="4">
    <source>
        <dbReference type="Proteomes" id="UP000193240"/>
    </source>
</evidence>
<feature type="compositionally biased region" description="Polar residues" evidence="1">
    <location>
        <begin position="90"/>
        <end position="106"/>
    </location>
</feature>
<evidence type="ECO:0000256" key="2">
    <source>
        <dbReference type="SAM" id="Phobius"/>
    </source>
</evidence>
<feature type="region of interest" description="Disordered" evidence="1">
    <location>
        <begin position="29"/>
        <end position="56"/>
    </location>
</feature>
<feature type="compositionally biased region" description="Basic and acidic residues" evidence="1">
    <location>
        <begin position="109"/>
        <end position="122"/>
    </location>
</feature>
<name>A0A1Y2LJZ4_EPING</name>
<dbReference type="AlphaFoldDB" id="A0A1Y2LJZ4"/>
<keyword evidence="4" id="KW-1185">Reference proteome</keyword>
<dbReference type="OMA" id="FFKHMPT"/>
<reference evidence="3 4" key="1">
    <citation type="journal article" date="2017" name="Genome Announc.">
        <title>Genome sequence of the saprophytic ascomycete Epicoccum nigrum ICMP 19927 strain isolated from New Zealand.</title>
        <authorList>
            <person name="Fokin M."/>
            <person name="Fleetwood D."/>
            <person name="Weir B.S."/>
            <person name="Villas-Boas S.G."/>
        </authorList>
    </citation>
    <scope>NUCLEOTIDE SEQUENCE [LARGE SCALE GENOMIC DNA]</scope>
    <source>
        <strain evidence="3 4">ICMP 19927</strain>
    </source>
</reference>
<dbReference type="PANTHER" id="PTHR33604">
    <property type="entry name" value="OSJNBA0004B13.7 PROTEIN"/>
    <property type="match status" value="1"/>
</dbReference>
<feature type="region of interest" description="Disordered" evidence="1">
    <location>
        <begin position="602"/>
        <end position="639"/>
    </location>
</feature>
<dbReference type="EMBL" id="KZ107859">
    <property type="protein sequence ID" value="OSS44060.1"/>
    <property type="molecule type" value="Genomic_DNA"/>
</dbReference>
<sequence length="763" mass="85186">MVATSKNSGWLQEGVIRGSMLGKTMLPTDEELGKKDDDHNFKPARRHHNNTAGWTHGPRWRRKRVLLVVLGFVLFTVFMHHMRSERPEPTLSSHHSPFTYTKPTTASDDEGKASPGELKEPKGPPPGIRAPKRGEQPSHTFDGQYKFYRLAKSLRGAAHTDGYRRVNRNVLFAVSSLQSAATMLPLICDMSKWNRNWVHVAFMGREDVPLAVILDINGIDTKSCPAIWHDARPDYSLYSTEDRAEQVVQSALSHIQNFLHPQVVIMDDATSEDAFFVAGMRNKTETLDMPLIEVPKGKWEDYMWMTRLDAGSLRSWHTPTIDILVQVPPGSSSVLHLLKSISHADYKGLGYPRITLELPTDLDPVVERSLENFQWPPHTPPGAQGSQLVLRRRIASHRATQEEAAIRFLELFYPSNVATSHMLLLSPQVQLSPQYYHYLKYMLLEYRYSSFAIDTNDAIMGAGLSLPSLLIDGKTKLTPPTARDMHAERYLKLSNNKSPVPFLMQAPNPHATLFFGDKWTELHSFLRHRVSFLHQKGTEKTVARPKLASETLPSWTEYALEFMRARGYALVYPGLASADALATVHNEMYRAPEEYTAPQFLASDDENEKEAPPKDDLTEPFLRAATPPSPPKNPERPLVSHASPLHKILPFEADLPEAEHFPHLLFNGVKMDPSSVAQVAGKYANVFREEVGGCAVPKGKKRVRVRGSAEDLFCAKGIGEEGWEEDWTVDRAERPVGASATASATASAAASAVASSSAVEGEE</sequence>
<feature type="transmembrane region" description="Helical" evidence="2">
    <location>
        <begin position="65"/>
        <end position="82"/>
    </location>
</feature>
<feature type="region of interest" description="Disordered" evidence="1">
    <location>
        <begin position="87"/>
        <end position="139"/>
    </location>
</feature>
<protein>
    <recommendedName>
        <fullName evidence="5">Glycosyltransferase 2</fullName>
    </recommendedName>
</protein>
<feature type="compositionally biased region" description="Basic and acidic residues" evidence="1">
    <location>
        <begin position="31"/>
        <end position="41"/>
    </location>
</feature>
<dbReference type="InParanoid" id="A0A1Y2LJZ4"/>